<organism evidence="6 7">
    <name type="scientific">Plesiocystis pacifica SIR-1</name>
    <dbReference type="NCBI Taxonomy" id="391625"/>
    <lineage>
        <taxon>Bacteria</taxon>
        <taxon>Pseudomonadati</taxon>
        <taxon>Myxococcota</taxon>
        <taxon>Polyangia</taxon>
        <taxon>Nannocystales</taxon>
        <taxon>Nannocystaceae</taxon>
        <taxon>Plesiocystis</taxon>
    </lineage>
</organism>
<dbReference type="InterPro" id="IPR002197">
    <property type="entry name" value="HTH_Fis"/>
</dbReference>
<dbReference type="Gene3D" id="1.10.8.60">
    <property type="match status" value="1"/>
</dbReference>
<dbReference type="Proteomes" id="UP000005801">
    <property type="component" value="Unassembled WGS sequence"/>
</dbReference>
<dbReference type="Gene3D" id="1.10.10.60">
    <property type="entry name" value="Homeodomain-like"/>
    <property type="match status" value="1"/>
</dbReference>
<dbReference type="Pfam" id="PF25601">
    <property type="entry name" value="AAA_lid_14"/>
    <property type="match status" value="1"/>
</dbReference>
<dbReference type="InterPro" id="IPR058031">
    <property type="entry name" value="AAA_lid_NorR"/>
</dbReference>
<keyword evidence="3" id="KW-0805">Transcription regulation</keyword>
<protein>
    <submittedName>
        <fullName evidence="6">Sigma-54 dependent transcriptional regulator, Fis family protein</fullName>
    </submittedName>
</protein>
<dbReference type="EMBL" id="ABCS01000013">
    <property type="protein sequence ID" value="EDM80147.1"/>
    <property type="molecule type" value="Genomic_DNA"/>
</dbReference>
<dbReference type="PROSITE" id="PS50045">
    <property type="entry name" value="SIGMA54_INTERACT_4"/>
    <property type="match status" value="1"/>
</dbReference>
<keyword evidence="4" id="KW-0804">Transcription</keyword>
<comment type="caution">
    <text evidence="6">The sequence shown here is derived from an EMBL/GenBank/DDBJ whole genome shotgun (WGS) entry which is preliminary data.</text>
</comment>
<feature type="domain" description="Sigma-54 factor interaction" evidence="5">
    <location>
        <begin position="158"/>
        <end position="219"/>
    </location>
</feature>
<name>A6G1V7_9BACT</name>
<dbReference type="Pfam" id="PF02954">
    <property type="entry name" value="HTH_8"/>
    <property type="match status" value="1"/>
</dbReference>
<proteinExistence type="predicted"/>
<dbReference type="PRINTS" id="PR01590">
    <property type="entry name" value="HTHFIS"/>
</dbReference>
<evidence type="ECO:0000256" key="4">
    <source>
        <dbReference type="ARBA" id="ARBA00023163"/>
    </source>
</evidence>
<reference evidence="6 7" key="1">
    <citation type="submission" date="2007-06" db="EMBL/GenBank/DDBJ databases">
        <authorList>
            <person name="Shimkets L."/>
            <person name="Ferriera S."/>
            <person name="Johnson J."/>
            <person name="Kravitz S."/>
            <person name="Beeson K."/>
            <person name="Sutton G."/>
            <person name="Rogers Y.-H."/>
            <person name="Friedman R."/>
            <person name="Frazier M."/>
            <person name="Venter J.C."/>
        </authorList>
    </citation>
    <scope>NUCLEOTIDE SEQUENCE [LARGE SCALE GENOMIC DNA]</scope>
    <source>
        <strain evidence="6 7">SIR-1</strain>
    </source>
</reference>
<evidence type="ECO:0000313" key="6">
    <source>
        <dbReference type="EMBL" id="EDM80147.1"/>
    </source>
</evidence>
<sequence length="296" mass="31786">MNNATELSQAFTPPSTTAPSLAASRLLLAGRSPEAIHLRTRLLELSRQPRALFVSGPMGSGTIRAAALVHHLGQGAQVPANGGDTRAMLCCAPGEAPPSPTSGTVCVLGFEQRAPVERARLLARAELDSRVRWIFCTEHGDALDTATLAAVRGRAEHLALPRLSERVDDLEALALQSMATLPLVRPVGGLSSAALDCLRRYPWPGELAEFEAVLREAVLAGAGVDVELRDLPKEVKLRAAVDLPAPSESEMSLEHAERRAIRSVMDYAEGNKRRAARILGIGKTTLYRKLKLLGFE</sequence>
<evidence type="ECO:0000256" key="2">
    <source>
        <dbReference type="ARBA" id="ARBA00022840"/>
    </source>
</evidence>
<evidence type="ECO:0000313" key="7">
    <source>
        <dbReference type="Proteomes" id="UP000005801"/>
    </source>
</evidence>
<dbReference type="AlphaFoldDB" id="A6G1V7"/>
<keyword evidence="2" id="KW-0067">ATP-binding</keyword>
<dbReference type="PANTHER" id="PTHR32071">
    <property type="entry name" value="TRANSCRIPTIONAL REGULATORY PROTEIN"/>
    <property type="match status" value="1"/>
</dbReference>
<dbReference type="GO" id="GO:0006355">
    <property type="term" value="P:regulation of DNA-templated transcription"/>
    <property type="evidence" value="ECO:0007669"/>
    <property type="project" value="InterPro"/>
</dbReference>
<gene>
    <name evidence="6" type="ORF">PPSIR1_35892</name>
</gene>
<keyword evidence="7" id="KW-1185">Reference proteome</keyword>
<evidence type="ECO:0000259" key="5">
    <source>
        <dbReference type="PROSITE" id="PS50045"/>
    </source>
</evidence>
<dbReference type="GO" id="GO:0043565">
    <property type="term" value="F:sequence-specific DNA binding"/>
    <property type="evidence" value="ECO:0007669"/>
    <property type="project" value="InterPro"/>
</dbReference>
<evidence type="ECO:0000256" key="3">
    <source>
        <dbReference type="ARBA" id="ARBA00023015"/>
    </source>
</evidence>
<dbReference type="OrthoDB" id="9804019at2"/>
<keyword evidence="1" id="KW-0547">Nucleotide-binding</keyword>
<dbReference type="STRING" id="391625.PPSIR1_35892"/>
<dbReference type="GO" id="GO:0005524">
    <property type="term" value="F:ATP binding"/>
    <property type="evidence" value="ECO:0007669"/>
    <property type="project" value="UniProtKB-KW"/>
</dbReference>
<evidence type="ECO:0000256" key="1">
    <source>
        <dbReference type="ARBA" id="ARBA00022741"/>
    </source>
</evidence>
<dbReference type="InterPro" id="IPR009057">
    <property type="entry name" value="Homeodomain-like_sf"/>
</dbReference>
<dbReference type="InterPro" id="IPR002078">
    <property type="entry name" value="Sigma_54_int"/>
</dbReference>
<accession>A6G1V7</accession>
<dbReference type="eggNOG" id="COG2204">
    <property type="taxonomic scope" value="Bacteria"/>
</dbReference>
<dbReference type="SUPFAM" id="SSF46689">
    <property type="entry name" value="Homeodomain-like"/>
    <property type="match status" value="1"/>
</dbReference>
<dbReference type="RefSeq" id="WP_006970706.1">
    <property type="nucleotide sequence ID" value="NZ_ABCS01000013.1"/>
</dbReference>